<dbReference type="SFLD" id="SFLDG01082">
    <property type="entry name" value="B12-binding_domain_containing"/>
    <property type="match status" value="1"/>
</dbReference>
<dbReference type="Pfam" id="PF06969">
    <property type="entry name" value="HemN_C"/>
    <property type="match status" value="1"/>
</dbReference>
<keyword evidence="13" id="KW-1185">Reference proteome</keyword>
<dbReference type="PANTHER" id="PTHR13932">
    <property type="entry name" value="COPROPORPHYRINIGEN III OXIDASE"/>
    <property type="match status" value="1"/>
</dbReference>
<accession>A0ABD3WYV9</accession>
<dbReference type="InterPro" id="IPR013785">
    <property type="entry name" value="Aldolase_TIM"/>
</dbReference>
<evidence type="ECO:0000256" key="1">
    <source>
        <dbReference type="ARBA" id="ARBA00006100"/>
    </source>
</evidence>
<dbReference type="SFLD" id="SFLDG01065">
    <property type="entry name" value="anaerobic_coproporphyrinogen-I"/>
    <property type="match status" value="1"/>
</dbReference>
<dbReference type="Gene3D" id="3.20.20.70">
    <property type="entry name" value="Aldolase class I"/>
    <property type="match status" value="1"/>
</dbReference>
<dbReference type="NCBIfam" id="TIGR00539">
    <property type="entry name" value="hemN_rel"/>
    <property type="match status" value="1"/>
</dbReference>
<evidence type="ECO:0000313" key="12">
    <source>
        <dbReference type="EMBL" id="KAL3877750.1"/>
    </source>
</evidence>
<dbReference type="SUPFAM" id="SSF102114">
    <property type="entry name" value="Radical SAM enzymes"/>
    <property type="match status" value="1"/>
</dbReference>
<evidence type="ECO:0000256" key="3">
    <source>
        <dbReference type="ARBA" id="ARBA00022617"/>
    </source>
</evidence>
<dbReference type="GO" id="GO:0051536">
    <property type="term" value="F:iron-sulfur cluster binding"/>
    <property type="evidence" value="ECO:0007669"/>
    <property type="project" value="UniProtKB-KW"/>
</dbReference>
<dbReference type="InterPro" id="IPR034505">
    <property type="entry name" value="Coproporphyrinogen-III_oxidase"/>
</dbReference>
<evidence type="ECO:0000256" key="10">
    <source>
        <dbReference type="ARBA" id="ARBA00045130"/>
    </source>
</evidence>
<evidence type="ECO:0000256" key="7">
    <source>
        <dbReference type="ARBA" id="ARBA00023014"/>
    </source>
</evidence>
<keyword evidence="3" id="KW-0349">Heme</keyword>
<evidence type="ECO:0000256" key="6">
    <source>
        <dbReference type="ARBA" id="ARBA00023004"/>
    </source>
</evidence>
<evidence type="ECO:0000256" key="4">
    <source>
        <dbReference type="ARBA" id="ARBA00022691"/>
    </source>
</evidence>
<protein>
    <recommendedName>
        <fullName evidence="2">Radical S-adenosyl methionine domain-containing protein 1, mitochondrial</fullName>
    </recommendedName>
    <alternativeName>
        <fullName evidence="9">Putative heme chaperone</fullName>
    </alternativeName>
</protein>
<dbReference type="Proteomes" id="UP001634394">
    <property type="component" value="Unassembled WGS sequence"/>
</dbReference>
<reference evidence="12 13" key="1">
    <citation type="submission" date="2024-11" db="EMBL/GenBank/DDBJ databases">
        <title>Chromosome-level genome assembly of the freshwater bivalve Anodonta woodiana.</title>
        <authorList>
            <person name="Chen X."/>
        </authorList>
    </citation>
    <scope>NUCLEOTIDE SEQUENCE [LARGE SCALE GENOMIC DNA]</scope>
    <source>
        <strain evidence="12">MN2024</strain>
        <tissue evidence="12">Gills</tissue>
    </source>
</reference>
<dbReference type="SFLD" id="SFLDF00288">
    <property type="entry name" value="HemN-like__clustered_with_nucl"/>
    <property type="match status" value="1"/>
</dbReference>
<dbReference type="InterPro" id="IPR004559">
    <property type="entry name" value="HemW-like"/>
</dbReference>
<evidence type="ECO:0000256" key="2">
    <source>
        <dbReference type="ARBA" id="ARBA00014678"/>
    </source>
</evidence>
<keyword evidence="8" id="KW-0143">Chaperone</keyword>
<dbReference type="InterPro" id="IPR006638">
    <property type="entry name" value="Elp3/MiaA/NifB-like_rSAM"/>
</dbReference>
<dbReference type="EMBL" id="JBJQND010000005">
    <property type="protein sequence ID" value="KAL3877750.1"/>
    <property type="molecule type" value="Genomic_DNA"/>
</dbReference>
<dbReference type="InterPro" id="IPR007197">
    <property type="entry name" value="rSAM"/>
</dbReference>
<dbReference type="CDD" id="cd01335">
    <property type="entry name" value="Radical_SAM"/>
    <property type="match status" value="1"/>
</dbReference>
<gene>
    <name evidence="12" type="ORF">ACJMK2_035412</name>
</gene>
<feature type="domain" description="Radical SAM core" evidence="11">
    <location>
        <begin position="56"/>
        <end position="292"/>
    </location>
</feature>
<evidence type="ECO:0000256" key="9">
    <source>
        <dbReference type="ARBA" id="ARBA00033094"/>
    </source>
</evidence>
<keyword evidence="7" id="KW-0411">Iron-sulfur</keyword>
<evidence type="ECO:0000256" key="8">
    <source>
        <dbReference type="ARBA" id="ARBA00023186"/>
    </source>
</evidence>
<comment type="function">
    <text evidence="10">May be a heme chaperone, appears to bind heme. Homologous bacterial proteins do not have oxygen-independent coproporphyrinogen-III oxidase activity. Binds 1 [4Fe-4S] cluster. The cluster is coordinated with 3 cysteines and an exchangeable S-adenosyl-L-methionine.</text>
</comment>
<comment type="caution">
    <text evidence="12">The sequence shown here is derived from an EMBL/GenBank/DDBJ whole genome shotgun (WGS) entry which is preliminary data.</text>
</comment>
<proteinExistence type="inferred from homology"/>
<dbReference type="PROSITE" id="PS51918">
    <property type="entry name" value="RADICAL_SAM"/>
    <property type="match status" value="1"/>
</dbReference>
<keyword evidence="5" id="KW-0479">Metal-binding</keyword>
<name>A0ABD3WYV9_SINWO</name>
<sequence length="455" mass="51429">MGTGIISRRVYLSSFSWNTLGFSVAANILLPWKSHFGQLLTRTVHQEVNVIESKTPETDDQAVLYVHWPYCAKRCTYCNFNKYVSESVDHERMAQCLETETRTLLKLSGVKQINSIFFGGGTPSLALPSTIERVINTVRDKVTFKPGSEVTLEANPTKLETERLRDFKTVGVNRVSIGVQALNQNHLNLLGREHTVEQSISCVKKAGALFPGRVSVDVIFGRPKQTLEDWRIELHRVLSFCDDHISLYQLTLEAGTPLYRWVKEKQCELPDSDTMADLYSEAIQILGDHGFERYEVSNFARNGAQCSHNWAYWRGMQYIGVGPGAHGRFSIQDGGGPREARIQTPLPDTWMTEVENRGHGTRKSEPLSNQQRLEEMVILGLRTIEGIPSSRWNRLSRNQDLISVFGNSEKVRNMVENNLLYLDESGLRASSHGLMVLDSIIPHLLNVLEKNITVK</sequence>
<keyword evidence="6" id="KW-0408">Iron</keyword>
<dbReference type="GO" id="GO:0046872">
    <property type="term" value="F:metal ion binding"/>
    <property type="evidence" value="ECO:0007669"/>
    <property type="project" value="UniProtKB-KW"/>
</dbReference>
<evidence type="ECO:0000256" key="5">
    <source>
        <dbReference type="ARBA" id="ARBA00022723"/>
    </source>
</evidence>
<dbReference type="SFLD" id="SFLDS00029">
    <property type="entry name" value="Radical_SAM"/>
    <property type="match status" value="1"/>
</dbReference>
<dbReference type="AlphaFoldDB" id="A0ABD3WYV9"/>
<dbReference type="PANTHER" id="PTHR13932:SF5">
    <property type="entry name" value="RADICAL S-ADENOSYL METHIONINE DOMAIN-CONTAINING PROTEIN 1, MITOCHONDRIAL"/>
    <property type="match status" value="1"/>
</dbReference>
<dbReference type="InterPro" id="IPR058240">
    <property type="entry name" value="rSAM_sf"/>
</dbReference>
<dbReference type="SFLD" id="SFLDF00562">
    <property type="entry name" value="HemN-like__clustered_with_heat"/>
    <property type="match status" value="1"/>
</dbReference>
<comment type="similarity">
    <text evidence="1">Belongs to the anaerobic coproporphyrinogen-III oxidase family. HemW subfamily.</text>
</comment>
<keyword evidence="4" id="KW-0949">S-adenosyl-L-methionine</keyword>
<organism evidence="12 13">
    <name type="scientific">Sinanodonta woodiana</name>
    <name type="common">Chinese pond mussel</name>
    <name type="synonym">Anodonta woodiana</name>
    <dbReference type="NCBI Taxonomy" id="1069815"/>
    <lineage>
        <taxon>Eukaryota</taxon>
        <taxon>Metazoa</taxon>
        <taxon>Spiralia</taxon>
        <taxon>Lophotrochozoa</taxon>
        <taxon>Mollusca</taxon>
        <taxon>Bivalvia</taxon>
        <taxon>Autobranchia</taxon>
        <taxon>Heteroconchia</taxon>
        <taxon>Palaeoheterodonta</taxon>
        <taxon>Unionida</taxon>
        <taxon>Unionoidea</taxon>
        <taxon>Unionidae</taxon>
        <taxon>Unioninae</taxon>
        <taxon>Sinanodonta</taxon>
    </lineage>
</organism>
<dbReference type="Pfam" id="PF04055">
    <property type="entry name" value="Radical_SAM"/>
    <property type="match status" value="1"/>
</dbReference>
<dbReference type="InterPro" id="IPR010723">
    <property type="entry name" value="HemN_C"/>
</dbReference>
<evidence type="ECO:0000259" key="11">
    <source>
        <dbReference type="PROSITE" id="PS51918"/>
    </source>
</evidence>
<dbReference type="SMART" id="SM00729">
    <property type="entry name" value="Elp3"/>
    <property type="match status" value="1"/>
</dbReference>
<evidence type="ECO:0000313" key="13">
    <source>
        <dbReference type="Proteomes" id="UP001634394"/>
    </source>
</evidence>